<feature type="compositionally biased region" description="Basic and acidic residues" evidence="2">
    <location>
        <begin position="131"/>
        <end position="146"/>
    </location>
</feature>
<dbReference type="Gene3D" id="3.30.70.330">
    <property type="match status" value="1"/>
</dbReference>
<dbReference type="Proteomes" id="UP001145021">
    <property type="component" value="Unassembled WGS sequence"/>
</dbReference>
<evidence type="ECO:0000313" key="4">
    <source>
        <dbReference type="EMBL" id="KAJ1646915.1"/>
    </source>
</evidence>
<dbReference type="SUPFAM" id="SSF54928">
    <property type="entry name" value="RNA-binding domain, RBD"/>
    <property type="match status" value="1"/>
</dbReference>
<dbReference type="InterPro" id="IPR050441">
    <property type="entry name" value="RBM"/>
</dbReference>
<organism evidence="4 5">
    <name type="scientific">Coemansia asiatica</name>
    <dbReference type="NCBI Taxonomy" id="1052880"/>
    <lineage>
        <taxon>Eukaryota</taxon>
        <taxon>Fungi</taxon>
        <taxon>Fungi incertae sedis</taxon>
        <taxon>Zoopagomycota</taxon>
        <taxon>Kickxellomycotina</taxon>
        <taxon>Kickxellomycetes</taxon>
        <taxon>Kickxellales</taxon>
        <taxon>Kickxellaceae</taxon>
        <taxon>Coemansia</taxon>
    </lineage>
</organism>
<name>A0A9W7XQ70_9FUNG</name>
<dbReference type="AlphaFoldDB" id="A0A9W7XQ70"/>
<feature type="compositionally biased region" description="Basic and acidic residues" evidence="2">
    <location>
        <begin position="414"/>
        <end position="426"/>
    </location>
</feature>
<dbReference type="EMBL" id="JANBOH010000045">
    <property type="protein sequence ID" value="KAJ1646915.1"/>
    <property type="molecule type" value="Genomic_DNA"/>
</dbReference>
<evidence type="ECO:0000256" key="2">
    <source>
        <dbReference type="SAM" id="MobiDB-lite"/>
    </source>
</evidence>
<dbReference type="InterPro" id="IPR035979">
    <property type="entry name" value="RBD_domain_sf"/>
</dbReference>
<feature type="region of interest" description="Disordered" evidence="2">
    <location>
        <begin position="26"/>
        <end position="181"/>
    </location>
</feature>
<evidence type="ECO:0000259" key="3">
    <source>
        <dbReference type="PROSITE" id="PS50102"/>
    </source>
</evidence>
<feature type="compositionally biased region" description="Gly residues" evidence="2">
    <location>
        <begin position="267"/>
        <end position="277"/>
    </location>
</feature>
<dbReference type="GO" id="GO:0003723">
    <property type="term" value="F:RNA binding"/>
    <property type="evidence" value="ECO:0007669"/>
    <property type="project" value="UniProtKB-UniRule"/>
</dbReference>
<evidence type="ECO:0000256" key="1">
    <source>
        <dbReference type="PROSITE-ProRule" id="PRU00176"/>
    </source>
</evidence>
<gene>
    <name evidence="4" type="primary">TRA2B</name>
    <name evidence="4" type="ORF">LPJ64_001659</name>
</gene>
<protein>
    <submittedName>
        <fullName evidence="4">Transformer 2 beta</fullName>
    </submittedName>
</protein>
<feature type="compositionally biased region" description="Basic residues" evidence="2">
    <location>
        <begin position="393"/>
        <end position="404"/>
    </location>
</feature>
<evidence type="ECO:0000313" key="5">
    <source>
        <dbReference type="Proteomes" id="UP001145021"/>
    </source>
</evidence>
<feature type="compositionally biased region" description="Basic and acidic residues" evidence="2">
    <location>
        <begin position="56"/>
        <end position="86"/>
    </location>
</feature>
<proteinExistence type="predicted"/>
<feature type="compositionally biased region" description="Basic residues" evidence="2">
    <location>
        <begin position="46"/>
        <end position="55"/>
    </location>
</feature>
<dbReference type="InterPro" id="IPR000504">
    <property type="entry name" value="RRM_dom"/>
</dbReference>
<keyword evidence="5" id="KW-1185">Reference proteome</keyword>
<sequence>MSQENPILPSEPLALEPDLIAAAVQAEELVNESEDHGSRQTLSPRRASKVRRRLDIRHYGRSESRGRSGEREHEERGDVRRSRDEPLDGSPYYSRAGAPGEAEYFEKREGRSHSPGHGEYQGYPPQSTGEYSDRNGDRPRERERHYSNRSANGRSRENASHGGYGRRRSRDMEQRTEPTPSRVLGIFGMSKFTNEQNLQEVFGKFGPIEKIQVIRDPNDGRSRGYAFINMVNIEDAQTARAATTGSILHDRKVRVDFSITNKPRHQGTGGAAGGRYGSHGDRGSDNHHRHHRGHADARRFNGRNGYGDGPSSSYRHQPYNDYDSHQARRRANTRDRRRRDYPPRRYPPARAGGGGGGRPWGRSKSPSYRRGSPTRPYDTQHRASYGHEQPSHQHYHGHHHHHHRQGYENGADGRGYDNGRQHDRGRSRPSHGDFIPAPATTNPPPHF</sequence>
<comment type="caution">
    <text evidence="4">The sequence shown here is derived from an EMBL/GenBank/DDBJ whole genome shotgun (WGS) entry which is preliminary data.</text>
</comment>
<feature type="domain" description="RRM" evidence="3">
    <location>
        <begin position="182"/>
        <end position="260"/>
    </location>
</feature>
<accession>A0A9W7XQ70</accession>
<dbReference type="Pfam" id="PF00076">
    <property type="entry name" value="RRM_1"/>
    <property type="match status" value="1"/>
</dbReference>
<reference evidence="4" key="1">
    <citation type="submission" date="2022-07" db="EMBL/GenBank/DDBJ databases">
        <title>Phylogenomic reconstructions and comparative analyses of Kickxellomycotina fungi.</title>
        <authorList>
            <person name="Reynolds N.K."/>
            <person name="Stajich J.E."/>
            <person name="Barry K."/>
            <person name="Grigoriev I.V."/>
            <person name="Crous P."/>
            <person name="Smith M.E."/>
        </authorList>
    </citation>
    <scope>NUCLEOTIDE SEQUENCE</scope>
    <source>
        <strain evidence="4">NBRC 105413</strain>
    </source>
</reference>
<dbReference type="SMART" id="SM00360">
    <property type="entry name" value="RRM"/>
    <property type="match status" value="1"/>
</dbReference>
<dbReference type="InterPro" id="IPR012677">
    <property type="entry name" value="Nucleotide-bd_a/b_plait_sf"/>
</dbReference>
<keyword evidence="1" id="KW-0694">RNA-binding</keyword>
<feature type="compositionally biased region" description="Basic and acidic residues" evidence="2">
    <location>
        <begin position="322"/>
        <end position="343"/>
    </location>
</feature>
<feature type="region of interest" description="Disordered" evidence="2">
    <location>
        <begin position="260"/>
        <end position="447"/>
    </location>
</feature>
<dbReference type="PROSITE" id="PS50102">
    <property type="entry name" value="RRM"/>
    <property type="match status" value="1"/>
</dbReference>
<dbReference type="PANTHER" id="PTHR48034">
    <property type="entry name" value="TRANSFORMER-2 SEX-DETERMINING PROTEIN-RELATED"/>
    <property type="match status" value="1"/>
</dbReference>